<comment type="caution">
    <text evidence="1">The sequence shown here is derived from an EMBL/GenBank/DDBJ whole genome shotgun (WGS) entry which is preliminary data.</text>
</comment>
<gene>
    <name evidence="1" type="ORF">HMPREF9302_03485</name>
</gene>
<dbReference type="EMBL" id="JRNU01000011">
    <property type="protein sequence ID" value="KGF52501.1"/>
    <property type="molecule type" value="Genomic_DNA"/>
</dbReference>
<dbReference type="RefSeq" id="WP_036854695.1">
    <property type="nucleotide sequence ID" value="NZ_JRNU01000011.1"/>
</dbReference>
<dbReference type="OrthoDB" id="9953881at2"/>
<protein>
    <submittedName>
        <fullName evidence="1">Uncharacterized protein</fullName>
    </submittedName>
</protein>
<dbReference type="Proteomes" id="UP000029614">
    <property type="component" value="Unassembled WGS sequence"/>
</dbReference>
<name>A0A096B0I3_9BACT</name>
<sequence length="102" mass="12331">MEIKKEITTFYLVDFCRKKDCQQIRIVDTNDNEIKSFFINLFKNKRYGEKSRRADKTLVKIRRVSCDNFRSERLLSMPICNISPRQARIYTNENILIHLRNK</sequence>
<keyword evidence="2" id="KW-1185">Reference proteome</keyword>
<reference evidence="1 2" key="1">
    <citation type="submission" date="2014-07" db="EMBL/GenBank/DDBJ databases">
        <authorList>
            <person name="McCorrison J."/>
            <person name="Sanka R."/>
            <person name="Torralba M."/>
            <person name="Gillis M."/>
            <person name="Haft D.H."/>
            <person name="Methe B."/>
            <person name="Sutton G."/>
            <person name="Nelson K.E."/>
        </authorList>
    </citation>
    <scope>NUCLEOTIDE SEQUENCE [LARGE SCALE GENOMIC DNA]</scope>
    <source>
        <strain evidence="1 2">DNF00058</strain>
    </source>
</reference>
<evidence type="ECO:0000313" key="2">
    <source>
        <dbReference type="Proteomes" id="UP000029614"/>
    </source>
</evidence>
<dbReference type="AlphaFoldDB" id="A0A096B0I3"/>
<accession>A0A096B0I3</accession>
<proteinExistence type="predicted"/>
<evidence type="ECO:0000313" key="1">
    <source>
        <dbReference type="EMBL" id="KGF52501.1"/>
    </source>
</evidence>
<organism evidence="1 2">
    <name type="scientific">Prevotella amnii DNF00058</name>
    <dbReference type="NCBI Taxonomy" id="1401066"/>
    <lineage>
        <taxon>Bacteria</taxon>
        <taxon>Pseudomonadati</taxon>
        <taxon>Bacteroidota</taxon>
        <taxon>Bacteroidia</taxon>
        <taxon>Bacteroidales</taxon>
        <taxon>Prevotellaceae</taxon>
        <taxon>Prevotella</taxon>
    </lineage>
</organism>